<proteinExistence type="predicted"/>
<comment type="caution">
    <text evidence="1">The sequence shown here is derived from an EMBL/GenBank/DDBJ whole genome shotgun (WGS) entry which is preliminary data.</text>
</comment>
<dbReference type="AlphaFoldDB" id="E4KPZ8"/>
<protein>
    <submittedName>
        <fullName evidence="1">Uncharacterized protein</fullName>
    </submittedName>
</protein>
<sequence>MFLEEVGYDLKVLRKLNKRNHLSSKEIEVYQVIEYIEDEYEFYLQNHVVDIPDENNPLIELENELKDLFN</sequence>
<dbReference type="EMBL" id="AENN01000015">
    <property type="protein sequence ID" value="EFR31299.1"/>
    <property type="molecule type" value="Genomic_DNA"/>
</dbReference>
<dbReference type="Proteomes" id="UP000005990">
    <property type="component" value="Unassembled WGS sequence"/>
</dbReference>
<name>E4KPZ8_9LACT</name>
<organism evidence="1 2">
    <name type="scientific">Eremococcus coleocola ACS-139-V-Col8</name>
    <dbReference type="NCBI Taxonomy" id="908337"/>
    <lineage>
        <taxon>Bacteria</taxon>
        <taxon>Bacillati</taxon>
        <taxon>Bacillota</taxon>
        <taxon>Bacilli</taxon>
        <taxon>Lactobacillales</taxon>
        <taxon>Aerococcaceae</taxon>
        <taxon>Eremococcus</taxon>
    </lineage>
</organism>
<gene>
    <name evidence="1" type="ORF">HMPREF9257_1637</name>
</gene>
<reference evidence="1 2" key="1">
    <citation type="submission" date="2010-10" db="EMBL/GenBank/DDBJ databases">
        <authorList>
            <person name="Durkin A.S."/>
            <person name="Madupu R."/>
            <person name="Torralba M."/>
            <person name="Gillis M."/>
            <person name="Methe B."/>
            <person name="Sutton G."/>
            <person name="Nelson K.E."/>
        </authorList>
    </citation>
    <scope>NUCLEOTIDE SEQUENCE [LARGE SCALE GENOMIC DNA]</scope>
    <source>
        <strain evidence="1 2">ACS-139-V-Col8</strain>
    </source>
</reference>
<dbReference type="STRING" id="908337.HMPREF9257_1637"/>
<evidence type="ECO:0000313" key="1">
    <source>
        <dbReference type="EMBL" id="EFR31299.1"/>
    </source>
</evidence>
<accession>E4KPZ8</accession>
<keyword evidence="2" id="KW-1185">Reference proteome</keyword>
<evidence type="ECO:0000313" key="2">
    <source>
        <dbReference type="Proteomes" id="UP000005990"/>
    </source>
</evidence>